<dbReference type="EMBL" id="CP058580">
    <property type="protein sequence ID" value="QLG64318.1"/>
    <property type="molecule type" value="Genomic_DNA"/>
</dbReference>
<evidence type="ECO:0000256" key="1">
    <source>
        <dbReference type="SAM" id="Phobius"/>
    </source>
</evidence>
<proteinExistence type="predicted"/>
<dbReference type="Pfam" id="PF04307">
    <property type="entry name" value="YdjM"/>
    <property type="match status" value="1"/>
</dbReference>
<feature type="transmembrane region" description="Helical" evidence="1">
    <location>
        <begin position="61"/>
        <end position="82"/>
    </location>
</feature>
<evidence type="ECO:0000313" key="3">
    <source>
        <dbReference type="Proteomes" id="UP000509626"/>
    </source>
</evidence>
<evidence type="ECO:0000313" key="2">
    <source>
        <dbReference type="EMBL" id="QLG64318.1"/>
    </source>
</evidence>
<dbReference type="RefSeq" id="WP_179270900.1">
    <property type="nucleotide sequence ID" value="NZ_CP058580.1"/>
</dbReference>
<geneLocation type="plasmid" evidence="2 3">
    <name>unnamed1</name>
</geneLocation>
<keyword evidence="3" id="KW-1185">Reference proteome</keyword>
<dbReference type="GeneID" id="56040052"/>
<organism evidence="2 3">
    <name type="scientific">Halorarum salinum</name>
    <dbReference type="NCBI Taxonomy" id="2743089"/>
    <lineage>
        <taxon>Archaea</taxon>
        <taxon>Methanobacteriati</taxon>
        <taxon>Methanobacteriota</taxon>
        <taxon>Stenosarchaea group</taxon>
        <taxon>Halobacteria</taxon>
        <taxon>Halobacteriales</taxon>
        <taxon>Haloferacaceae</taxon>
        <taxon>Halorarum</taxon>
    </lineage>
</organism>
<sequence length="195" mass="21003">MWPWEHLVVGYLLYTLYTHARGNGSPTTLAVLVLVLATQMPDLIDKPLAWGLGVLPSGRSFAHSLLFALPAIVAVTVAGVLARVPRIAPAFALGYLSHLAGDVAYPFLVDGDVVLGFLLWPLVPASDSDPPDGLPHLQELVADFLGFLLTPRGTTYLLFEGGLLAFALLVWVWDGMPGVRPVIDAVFPRSRPDGR</sequence>
<dbReference type="GO" id="GO:0016787">
    <property type="term" value="F:hydrolase activity"/>
    <property type="evidence" value="ECO:0007669"/>
    <property type="project" value="UniProtKB-KW"/>
</dbReference>
<keyword evidence="2" id="KW-0378">Hydrolase</keyword>
<keyword evidence="2" id="KW-0614">Plasmid</keyword>
<dbReference type="KEGG" id="halu:HUG12_21295"/>
<keyword evidence="1" id="KW-0472">Membrane</keyword>
<feature type="transmembrane region" description="Helical" evidence="1">
    <location>
        <begin position="154"/>
        <end position="173"/>
    </location>
</feature>
<dbReference type="InterPro" id="IPR007404">
    <property type="entry name" value="YdjM-like"/>
</dbReference>
<dbReference type="Proteomes" id="UP000509626">
    <property type="component" value="Plasmid unnamed1"/>
</dbReference>
<keyword evidence="1" id="KW-0812">Transmembrane</keyword>
<dbReference type="OrthoDB" id="200338at2157"/>
<gene>
    <name evidence="2" type="ORF">HUG12_21295</name>
</gene>
<accession>A0A7D5QDR7</accession>
<reference evidence="2 3" key="1">
    <citation type="submission" date="2020-06" db="EMBL/GenBank/DDBJ databases">
        <title>NJ-3-1, isolated from saline soil.</title>
        <authorList>
            <person name="Cui H.L."/>
            <person name="Shi X."/>
        </authorList>
    </citation>
    <scope>NUCLEOTIDE SEQUENCE [LARGE SCALE GENOMIC DNA]</scope>
    <source>
        <strain evidence="2 3">NJ-3-1</strain>
        <plasmid evidence="2 3">unnamed1</plasmid>
    </source>
</reference>
<protein>
    <submittedName>
        <fullName evidence="2">Metal-dependent hydrolase</fullName>
    </submittedName>
</protein>
<dbReference type="AlphaFoldDB" id="A0A7D5QDR7"/>
<keyword evidence="1" id="KW-1133">Transmembrane helix</keyword>
<name>A0A7D5QDR7_9EURY</name>